<sequence>MFSWAAAGRSDIFPFQVSPHRESHTWSLVTVAGLNDRLDRLCRAKAVSRPARVLKRCKLEVGERGFGSLSLSVPVPELSNLKEEIEHVCNCSLFELRPGSNGQKRGP</sequence>
<evidence type="ECO:0000313" key="2">
    <source>
        <dbReference type="Proteomes" id="UP000275385"/>
    </source>
</evidence>
<protein>
    <submittedName>
        <fullName evidence="1">Uncharacterized protein</fullName>
    </submittedName>
</protein>
<organism evidence="1 2">
    <name type="scientific">Coniochaeta pulveracea</name>
    <dbReference type="NCBI Taxonomy" id="177199"/>
    <lineage>
        <taxon>Eukaryota</taxon>
        <taxon>Fungi</taxon>
        <taxon>Dikarya</taxon>
        <taxon>Ascomycota</taxon>
        <taxon>Pezizomycotina</taxon>
        <taxon>Sordariomycetes</taxon>
        <taxon>Sordariomycetidae</taxon>
        <taxon>Coniochaetales</taxon>
        <taxon>Coniochaetaceae</taxon>
        <taxon>Coniochaeta</taxon>
    </lineage>
</organism>
<comment type="caution">
    <text evidence="1">The sequence shown here is derived from an EMBL/GenBank/DDBJ whole genome shotgun (WGS) entry which is preliminary data.</text>
</comment>
<keyword evidence="2" id="KW-1185">Reference proteome</keyword>
<gene>
    <name evidence="1" type="ORF">DL546_005254</name>
</gene>
<reference evidence="1 2" key="1">
    <citation type="submission" date="2018-08" db="EMBL/GenBank/DDBJ databases">
        <title>Draft genome of the lignicolous fungus Coniochaeta pulveracea.</title>
        <authorList>
            <person name="Borstlap C.J."/>
            <person name="De Witt R.N."/>
            <person name="Botha A."/>
            <person name="Volschenk H."/>
        </authorList>
    </citation>
    <scope>NUCLEOTIDE SEQUENCE [LARGE SCALE GENOMIC DNA]</scope>
    <source>
        <strain evidence="1 2">CAB683</strain>
    </source>
</reference>
<evidence type="ECO:0000313" key="1">
    <source>
        <dbReference type="EMBL" id="RKU49398.1"/>
    </source>
</evidence>
<dbReference type="EMBL" id="QVQW01000001">
    <property type="protein sequence ID" value="RKU49398.1"/>
    <property type="molecule type" value="Genomic_DNA"/>
</dbReference>
<proteinExistence type="predicted"/>
<name>A0A420YNG0_9PEZI</name>
<dbReference type="AlphaFoldDB" id="A0A420YNG0"/>
<accession>A0A420YNG0</accession>
<dbReference type="Proteomes" id="UP000275385">
    <property type="component" value="Unassembled WGS sequence"/>
</dbReference>